<reference evidence="5 14" key="5">
    <citation type="submission" date="2019-10" db="EMBL/GenBank/DDBJ databases">
        <title>Evolutionary dynamics of vancomycin-resistant Enterococcus faecium during gastrointestinal tract colonization and bloodstream infection in immunocompromised pediatric patients.</title>
        <authorList>
            <person name="Chilambi G.S."/>
            <person name="Nordstrom H.R."/>
            <person name="Evans D.R."/>
            <person name="Ferrolino J."/>
            <person name="Hayden R.T."/>
            <person name="Maron G.M."/>
            <person name="Vo A.N."/>
            <person name="Gilmore M.S."/>
            <person name="Wolf J."/>
            <person name="Rosch J.W."/>
            <person name="Van Tyne D."/>
        </authorList>
    </citation>
    <scope>NUCLEOTIDE SEQUENCE [LARGE SCALE GENOMIC DNA]</scope>
    <source>
        <strain evidence="5 14">VRECG27</strain>
    </source>
</reference>
<evidence type="ECO:0000313" key="7">
    <source>
        <dbReference type="EMBL" id="PZM55660.1"/>
    </source>
</evidence>
<evidence type="ECO:0000313" key="13">
    <source>
        <dbReference type="Proteomes" id="UP000253144"/>
    </source>
</evidence>
<dbReference type="PANTHER" id="PTHR36845">
    <property type="entry name" value="HYDROLASE, PUTATIVE (AFU_ORTHOLOGUE AFUA_7G05090)-RELATED"/>
    <property type="match status" value="1"/>
</dbReference>
<dbReference type="EMBL" id="WEFP01000002">
    <property type="protein sequence ID" value="KAB7572833.1"/>
    <property type="molecule type" value="Genomic_DNA"/>
</dbReference>
<dbReference type="EMBL" id="MVGJ01000017">
    <property type="protein sequence ID" value="OOL83393.1"/>
    <property type="molecule type" value="Genomic_DNA"/>
</dbReference>
<feature type="active site" description="Nucleophile" evidence="3">
    <location>
        <position position="97"/>
    </location>
</feature>
<dbReference type="Proteomes" id="UP000191171">
    <property type="component" value="Unassembled WGS sequence"/>
</dbReference>
<dbReference type="SUPFAM" id="SSF48208">
    <property type="entry name" value="Six-hairpin glycosidases"/>
    <property type="match status" value="1"/>
</dbReference>
<dbReference type="GeneID" id="66454911"/>
<sequence>MNEQTKEWSRKILNVASEKIDAELDRMGNKIPYISYNGKYTDVIKDRGIDWWTNGFWSGILWQLFHKTKREKFKEAAIQQEQLLESALYHFSDVHHDVGFLFLPSAIAHYQQSQNKHSRQLGLHAATVLAGRYNISGNYLVAWNDHKPGWMIIDSMMNLPLLYWASRETGDPRFSKIARQHADTTAKYLVRKDGSTGHIAEFDAESGKYIRLLGGQGYNENSCWSRGNAWALYGFALSYRYTKNPYYLAIAEKIAVNFIQKIEKTGYIPLIDFAVKDSNIDTSAGVCAACGLLELAGYVSSVRSKMYHEAAINILQKTEKHYANWNMDEDGIIGGGAEAYHRELTYNVPLIYSDYFFIEGLLRLEQSELAIW</sequence>
<evidence type="ECO:0000256" key="1">
    <source>
        <dbReference type="ARBA" id="ARBA00022801"/>
    </source>
</evidence>
<reference evidence="7 12" key="4">
    <citation type="submission" date="2018-05" db="EMBL/GenBank/DDBJ databases">
        <title>Vancomycin-resistant Enterococcus faecium strain from Chelyabinsk, Russia.</title>
        <authorList>
            <person name="Gostev V."/>
            <person name="Goncharov A."/>
            <person name="Kolodzhieva V."/>
            <person name="Suvorov A."/>
            <person name="Sidorenko S."/>
            <person name="Zueva L."/>
        </authorList>
    </citation>
    <scope>NUCLEOTIDE SEQUENCE [LARGE SCALE GENOMIC DNA]</scope>
    <source>
        <strain evidence="7 12">20</strain>
    </source>
</reference>
<protein>
    <submittedName>
        <fullName evidence="6 8">Glycosyl hydrolase</fullName>
    </submittedName>
    <submittedName>
        <fullName evidence="9">Glycosyl hydrolase family protein</fullName>
        <ecNumber evidence="9">3.2.1.-</ecNumber>
    </submittedName>
</protein>
<feature type="binding site" evidence="4">
    <location>
        <position position="154"/>
    </location>
    <ligand>
        <name>substrate</name>
    </ligand>
</feature>
<keyword evidence="9" id="KW-0326">Glycosidase</keyword>
<dbReference type="InterPro" id="IPR052369">
    <property type="entry name" value="UG_Glycosaminoglycan_Hydrolase"/>
</dbReference>
<comment type="caution">
    <text evidence="6">The sequence shown here is derived from an EMBL/GenBank/DDBJ whole genome shotgun (WGS) entry which is preliminary data.</text>
</comment>
<proteinExistence type="inferred from homology"/>
<dbReference type="RefSeq" id="WP_002287753.1">
    <property type="nucleotide sequence ID" value="NZ_AP022341.1"/>
</dbReference>
<dbReference type="AlphaFoldDB" id="A0A132Z1X2"/>
<evidence type="ECO:0000313" key="8">
    <source>
        <dbReference type="EMBL" id="RBS34817.1"/>
    </source>
</evidence>
<evidence type="ECO:0000313" key="11">
    <source>
        <dbReference type="Proteomes" id="UP000191171"/>
    </source>
</evidence>
<dbReference type="InterPro" id="IPR010905">
    <property type="entry name" value="Glyco_hydro_88"/>
</dbReference>
<feature type="active site" description="Proton donor" evidence="3">
    <location>
        <position position="154"/>
    </location>
</feature>
<dbReference type="Proteomes" id="UP000469871">
    <property type="component" value="Unassembled WGS sequence"/>
</dbReference>
<dbReference type="GO" id="GO:0000272">
    <property type="term" value="P:polysaccharide catabolic process"/>
    <property type="evidence" value="ECO:0007669"/>
    <property type="project" value="TreeGrafter"/>
</dbReference>
<dbReference type="Proteomes" id="UP000253144">
    <property type="component" value="Unassembled WGS sequence"/>
</dbReference>
<reference evidence="9 10" key="2">
    <citation type="submission" date="2016-04" db="EMBL/GenBank/DDBJ databases">
        <authorList>
            <person name="Millard A."/>
        </authorList>
    </citation>
    <scope>NUCLEOTIDE SEQUENCE [LARGE SCALE GENOMIC DNA]</scope>
    <source>
        <strain evidence="9">Isolate 22</strain>
    </source>
</reference>
<evidence type="ECO:0000313" key="6">
    <source>
        <dbReference type="EMBL" id="OOL83393.1"/>
    </source>
</evidence>
<dbReference type="EC" id="3.2.1.-" evidence="9"/>
<dbReference type="EMBL" id="LEQJ01000002">
    <property type="protein sequence ID" value="RBS34817.1"/>
    <property type="molecule type" value="Genomic_DNA"/>
</dbReference>
<comment type="similarity">
    <text evidence="2">Belongs to the glycosyl hydrolase 88 family.</text>
</comment>
<dbReference type="EMBL" id="QHGU01000034">
    <property type="protein sequence ID" value="PZM55660.1"/>
    <property type="molecule type" value="Genomic_DNA"/>
</dbReference>
<evidence type="ECO:0000313" key="12">
    <source>
        <dbReference type="Proteomes" id="UP000249070"/>
    </source>
</evidence>
<dbReference type="GO" id="GO:0052757">
    <property type="term" value="F:chondroitin hydrolase activity"/>
    <property type="evidence" value="ECO:0007669"/>
    <property type="project" value="TreeGrafter"/>
</dbReference>
<evidence type="ECO:0000256" key="3">
    <source>
        <dbReference type="PIRSR" id="PIRSR610905-1"/>
    </source>
</evidence>
<reference evidence="6 11" key="3">
    <citation type="submission" date="2017-02" db="EMBL/GenBank/DDBJ databases">
        <title>Clonality and virulence of isolates of VRE in Hematopoietic Stem Cell Transplanted (HSCT) patients.</title>
        <authorList>
            <person name="Marchi A.P."/>
            <person name="Martins R.C."/>
            <person name="Marie S.K."/>
            <person name="Levin A.S."/>
            <person name="Costa S.F."/>
        </authorList>
    </citation>
    <scope>NUCLEOTIDE SEQUENCE [LARGE SCALE GENOMIC DNA]</scope>
    <source>
        <strain evidence="6 11">LIM1759</strain>
    </source>
</reference>
<dbReference type="InterPro" id="IPR012341">
    <property type="entry name" value="6hp_glycosidase-like_sf"/>
</dbReference>
<dbReference type="PANTHER" id="PTHR36845:SF1">
    <property type="entry name" value="HYDROLASE, PUTATIVE (AFU_ORTHOLOGUE AFUA_7G05090)-RELATED"/>
    <property type="match status" value="1"/>
</dbReference>
<dbReference type="Gene3D" id="1.50.10.10">
    <property type="match status" value="1"/>
</dbReference>
<dbReference type="Pfam" id="PF07470">
    <property type="entry name" value="Glyco_hydro_88"/>
    <property type="match status" value="1"/>
</dbReference>
<evidence type="ECO:0000313" key="9">
    <source>
        <dbReference type="EMBL" id="SAY76212.1"/>
    </source>
</evidence>
<evidence type="ECO:0000313" key="10">
    <source>
        <dbReference type="Proteomes" id="UP000183509"/>
    </source>
</evidence>
<evidence type="ECO:0000256" key="4">
    <source>
        <dbReference type="PIRSR" id="PIRSR610905-2"/>
    </source>
</evidence>
<organism evidence="6 11">
    <name type="scientific">Enterococcus faecium</name>
    <name type="common">Streptococcus faecium</name>
    <dbReference type="NCBI Taxonomy" id="1352"/>
    <lineage>
        <taxon>Bacteria</taxon>
        <taxon>Bacillati</taxon>
        <taxon>Bacillota</taxon>
        <taxon>Bacilli</taxon>
        <taxon>Lactobacillales</taxon>
        <taxon>Enterococcaceae</taxon>
        <taxon>Enterococcus</taxon>
    </lineage>
</organism>
<dbReference type="STRING" id="1352.AL014_01850"/>
<keyword evidence="1 6" id="KW-0378">Hydrolase</keyword>
<dbReference type="OMA" id="KIPNEPR"/>
<accession>A0A132Z1X2</accession>
<name>A0A132Z1X2_ENTFC</name>
<dbReference type="InterPro" id="IPR008928">
    <property type="entry name" value="6-hairpin_glycosidase_sf"/>
</dbReference>
<feature type="binding site" evidence="4">
    <location>
        <position position="226"/>
    </location>
    <ligand>
        <name>substrate</name>
    </ligand>
</feature>
<feature type="binding site" evidence="4">
    <location>
        <position position="230"/>
    </location>
    <ligand>
        <name>substrate</name>
    </ligand>
</feature>
<dbReference type="Proteomes" id="UP000249070">
    <property type="component" value="Unassembled WGS sequence"/>
</dbReference>
<dbReference type="EMBL" id="FKLM01000005">
    <property type="protein sequence ID" value="SAY76212.1"/>
    <property type="molecule type" value="Genomic_DNA"/>
</dbReference>
<evidence type="ECO:0000313" key="14">
    <source>
        <dbReference type="Proteomes" id="UP000469871"/>
    </source>
</evidence>
<gene>
    <name evidence="6" type="ORF">B1P95_04250</name>
    <name evidence="7" type="ORF">DKP91_08245</name>
    <name evidence="9" type="ORF">DTPHA_600450</name>
    <name evidence="8" type="ORF">EB12_00241</name>
    <name evidence="5" type="ORF">GBM73_13570</name>
</gene>
<dbReference type="Proteomes" id="UP000183509">
    <property type="component" value="Unassembled WGS sequence"/>
</dbReference>
<feature type="binding site" evidence="4">
    <location>
        <position position="97"/>
    </location>
    <ligand>
        <name>substrate</name>
    </ligand>
</feature>
<evidence type="ECO:0000256" key="2">
    <source>
        <dbReference type="ARBA" id="ARBA00038358"/>
    </source>
</evidence>
<reference evidence="8 13" key="1">
    <citation type="submission" date="2015-06" db="EMBL/GenBank/DDBJ databases">
        <title>The Genome Sequence of Enterococcus faecium 131EA1.</title>
        <authorList>
            <consortium name="The Broad Institute Genomics Platform"/>
            <consortium name="The Broad Institute Genome Sequencing Center for Infectious Disease"/>
            <person name="Earl A.M."/>
            <person name="Van Tyne D."/>
            <person name="Lebreton F."/>
            <person name="Saavedra J.T."/>
            <person name="Gilmore M.S."/>
            <person name="Manson Mcguire A."/>
            <person name="Clock S."/>
            <person name="Crupain M."/>
            <person name="Rangan U."/>
            <person name="Young S."/>
            <person name="Abouelleil A."/>
            <person name="Cao P."/>
            <person name="Chapman S.B."/>
            <person name="Griggs A."/>
            <person name="Priest M."/>
            <person name="Shea T."/>
            <person name="Wortman J."/>
            <person name="Nusbaum C."/>
            <person name="Birren B."/>
        </authorList>
    </citation>
    <scope>NUCLEOTIDE SEQUENCE [LARGE SCALE GENOMIC DNA]</scope>
    <source>
        <strain evidence="8 13">131EA1</strain>
    </source>
</reference>
<evidence type="ECO:0000313" key="5">
    <source>
        <dbReference type="EMBL" id="KAB7572833.1"/>
    </source>
</evidence>